<proteinExistence type="predicted"/>
<dbReference type="GeneID" id="28960683"/>
<gene>
    <name evidence="2" type="ORF">FOXG_19977</name>
</gene>
<name>A0A0J9V938_FUSO4</name>
<sequence>MSSGRHHHCFQEATRQCFHLPFACIFDSTPSLLITILSNSSSSSSLLFITALSSFFSLPLSPLVVSLYTMEKPFAGQWLYDDEDLAPVNVLWKAIFCPCIVYGRSKKSYGDAVNREYEYDSPPNGHVRFRVSKKGIVDTHEEY</sequence>
<dbReference type="RefSeq" id="XP_018246059.1">
    <property type="nucleotide sequence ID" value="XM_018400243.1"/>
</dbReference>
<keyword evidence="1" id="KW-1133">Transmembrane helix</keyword>
<evidence type="ECO:0000256" key="1">
    <source>
        <dbReference type="SAM" id="Phobius"/>
    </source>
</evidence>
<evidence type="ECO:0000313" key="3">
    <source>
        <dbReference type="Proteomes" id="UP000009097"/>
    </source>
</evidence>
<protein>
    <submittedName>
        <fullName evidence="2">Uncharacterized protein</fullName>
    </submittedName>
</protein>
<dbReference type="KEGG" id="fox:FOXG_19977"/>
<reference evidence="2" key="2">
    <citation type="journal article" date="2010" name="Nature">
        <title>Comparative genomics reveals mobile pathogenicity chromosomes in Fusarium.</title>
        <authorList>
            <person name="Ma L.J."/>
            <person name="van der Does H.C."/>
            <person name="Borkovich K.A."/>
            <person name="Coleman J.J."/>
            <person name="Daboussi M.J."/>
            <person name="Di Pietro A."/>
            <person name="Dufresne M."/>
            <person name="Freitag M."/>
            <person name="Grabherr M."/>
            <person name="Henrissat B."/>
            <person name="Houterman P.M."/>
            <person name="Kang S."/>
            <person name="Shim W.B."/>
            <person name="Woloshuk C."/>
            <person name="Xie X."/>
            <person name="Xu J.R."/>
            <person name="Antoniw J."/>
            <person name="Baker S.E."/>
            <person name="Bluhm B.H."/>
            <person name="Breakspear A."/>
            <person name="Brown D.W."/>
            <person name="Butchko R.A."/>
            <person name="Chapman S."/>
            <person name="Coulson R."/>
            <person name="Coutinho P.M."/>
            <person name="Danchin E.G."/>
            <person name="Diener A."/>
            <person name="Gale L.R."/>
            <person name="Gardiner D.M."/>
            <person name="Goff S."/>
            <person name="Hammond-Kosack K.E."/>
            <person name="Hilburn K."/>
            <person name="Hua-Van A."/>
            <person name="Jonkers W."/>
            <person name="Kazan K."/>
            <person name="Kodira C.D."/>
            <person name="Koehrsen M."/>
            <person name="Kumar L."/>
            <person name="Lee Y.H."/>
            <person name="Li L."/>
            <person name="Manners J.M."/>
            <person name="Miranda-Saavedra D."/>
            <person name="Mukherjee M."/>
            <person name="Park G."/>
            <person name="Park J."/>
            <person name="Park S.Y."/>
            <person name="Proctor R.H."/>
            <person name="Regev A."/>
            <person name="Ruiz-Roldan M.C."/>
            <person name="Sain D."/>
            <person name="Sakthikumar S."/>
            <person name="Sykes S."/>
            <person name="Schwartz D.C."/>
            <person name="Turgeon B.G."/>
            <person name="Wapinski I."/>
            <person name="Yoder O."/>
            <person name="Young S."/>
            <person name="Zeng Q."/>
            <person name="Zhou S."/>
            <person name="Galagan J."/>
            <person name="Cuomo C.A."/>
            <person name="Kistler H.C."/>
            <person name="Rep M."/>
        </authorList>
    </citation>
    <scope>NUCLEOTIDE SEQUENCE [LARGE SCALE GENOMIC DNA]</scope>
    <source>
        <strain evidence="2">4287</strain>
    </source>
</reference>
<dbReference type="AlphaFoldDB" id="A0A0J9V938"/>
<organism evidence="2 3">
    <name type="scientific">Fusarium oxysporum f. sp. lycopersici (strain 4287 / CBS 123668 / FGSC 9935 / NRRL 34936)</name>
    <name type="common">Fusarium vascular wilt of tomato</name>
    <dbReference type="NCBI Taxonomy" id="426428"/>
    <lineage>
        <taxon>Eukaryota</taxon>
        <taxon>Fungi</taxon>
        <taxon>Dikarya</taxon>
        <taxon>Ascomycota</taxon>
        <taxon>Pezizomycotina</taxon>
        <taxon>Sordariomycetes</taxon>
        <taxon>Hypocreomycetidae</taxon>
        <taxon>Hypocreales</taxon>
        <taxon>Nectriaceae</taxon>
        <taxon>Fusarium</taxon>
        <taxon>Fusarium oxysporum species complex</taxon>
    </lineage>
</organism>
<dbReference type="EMBL" id="DS231706">
    <property type="protein sequence ID" value="KNB08014.1"/>
    <property type="molecule type" value="Genomic_DNA"/>
</dbReference>
<feature type="transmembrane region" description="Helical" evidence="1">
    <location>
        <begin position="46"/>
        <end position="68"/>
    </location>
</feature>
<dbReference type="VEuPathDB" id="FungiDB:FOXG_19977"/>
<keyword evidence="1" id="KW-0812">Transmembrane</keyword>
<keyword evidence="1" id="KW-0472">Membrane</keyword>
<evidence type="ECO:0000313" key="2">
    <source>
        <dbReference type="EMBL" id="KNB08014.1"/>
    </source>
</evidence>
<reference evidence="2" key="1">
    <citation type="submission" date="2007-04" db="EMBL/GenBank/DDBJ databases">
        <authorList>
            <consortium name="The Broad Institute Genome Sequencing Platform"/>
            <person name="Birren B."/>
            <person name="Lander E."/>
            <person name="Galagan J."/>
            <person name="Nusbaum C."/>
            <person name="Devon K."/>
            <person name="Ma L.-J."/>
            <person name="Jaffe D."/>
            <person name="Butler J."/>
            <person name="Alvarez P."/>
            <person name="Gnerre S."/>
            <person name="Grabherr M."/>
            <person name="Kleber M."/>
            <person name="Mauceli E."/>
            <person name="Brockman W."/>
            <person name="MacCallum I.A."/>
            <person name="Young S."/>
            <person name="LaButti K."/>
            <person name="DeCaprio D."/>
            <person name="Crawford M."/>
            <person name="Koehrsen M."/>
            <person name="Engels R."/>
            <person name="Montgomery P."/>
            <person name="Pearson M."/>
            <person name="Howarth C."/>
            <person name="Larson L."/>
            <person name="White J."/>
            <person name="O'Leary S."/>
            <person name="Kodira C."/>
            <person name="Zeng Q."/>
            <person name="Yandava C."/>
            <person name="Alvarado L."/>
            <person name="Kistler C."/>
            <person name="Shim W.-B."/>
            <person name="Kang S."/>
            <person name="Woloshuk C."/>
        </authorList>
    </citation>
    <scope>NUCLEOTIDE SEQUENCE</scope>
    <source>
        <strain evidence="2">4287</strain>
    </source>
</reference>
<accession>A0A0J9V938</accession>
<dbReference type="Proteomes" id="UP000009097">
    <property type="component" value="Unassembled WGS sequence"/>
</dbReference>